<keyword evidence="5" id="KW-1185">Reference proteome</keyword>
<dbReference type="InterPro" id="IPR003343">
    <property type="entry name" value="Big_2"/>
</dbReference>
<dbReference type="Pfam" id="PF02368">
    <property type="entry name" value="Big_2"/>
    <property type="match status" value="2"/>
</dbReference>
<dbReference type="EMBL" id="QKSB01000001">
    <property type="protein sequence ID" value="PZE18411.1"/>
    <property type="molecule type" value="Genomic_DNA"/>
</dbReference>
<name>A0A2W1N5K5_9FLAO</name>
<feature type="domain" description="BIG2" evidence="3">
    <location>
        <begin position="31"/>
        <end position="104"/>
    </location>
</feature>
<feature type="signal peptide" evidence="2">
    <location>
        <begin position="1"/>
        <end position="20"/>
    </location>
</feature>
<organism evidence="4 5">
    <name type="scientific">Putridiphycobacter roseus</name>
    <dbReference type="NCBI Taxonomy" id="2219161"/>
    <lineage>
        <taxon>Bacteria</taxon>
        <taxon>Pseudomonadati</taxon>
        <taxon>Bacteroidota</taxon>
        <taxon>Flavobacteriia</taxon>
        <taxon>Flavobacteriales</taxon>
        <taxon>Crocinitomicaceae</taxon>
        <taxon>Putridiphycobacter</taxon>
    </lineage>
</organism>
<reference evidence="4 5" key="1">
    <citation type="submission" date="2018-06" db="EMBL/GenBank/DDBJ databases">
        <title>The draft genome sequence of Crocinitomix sp. SM1701.</title>
        <authorList>
            <person name="Zhang X."/>
        </authorList>
    </citation>
    <scope>NUCLEOTIDE SEQUENCE [LARGE SCALE GENOMIC DNA]</scope>
    <source>
        <strain evidence="4 5">SM1701</strain>
    </source>
</reference>
<protein>
    <recommendedName>
        <fullName evidence="3">BIG2 domain-containing protein</fullName>
    </recommendedName>
</protein>
<dbReference type="AlphaFoldDB" id="A0A2W1N5K5"/>
<dbReference type="Pfam" id="PF18962">
    <property type="entry name" value="Por_Secre_tail"/>
    <property type="match status" value="1"/>
</dbReference>
<comment type="caution">
    <text evidence="4">The sequence shown here is derived from an EMBL/GenBank/DDBJ whole genome shotgun (WGS) entry which is preliminary data.</text>
</comment>
<gene>
    <name evidence="4" type="ORF">DNU06_00825</name>
</gene>
<dbReference type="SUPFAM" id="SSF49373">
    <property type="entry name" value="Invasin/intimin cell-adhesion fragments"/>
    <property type="match status" value="2"/>
</dbReference>
<proteinExistence type="predicted"/>
<accession>A0A2W1N5K5</accession>
<evidence type="ECO:0000313" key="5">
    <source>
        <dbReference type="Proteomes" id="UP000249248"/>
    </source>
</evidence>
<feature type="chain" id="PRO_5016084102" description="BIG2 domain-containing protein" evidence="2">
    <location>
        <begin position="21"/>
        <end position="284"/>
    </location>
</feature>
<dbReference type="Gene3D" id="2.60.40.1080">
    <property type="match status" value="2"/>
</dbReference>
<sequence>MKNIILSIITLITISLGASAQVSVLSIFVDGQNGVNTINTQAGTLQMEAIVLPTNATNPNYTWNVNNATGYATISTTGILTGLGNGYVQVVATANDGSGTVGTKDIYINFPALVAFIDVHTLSGLSTITTPGGTLFMYADIVPLDAANGSITWSVVPVTGMASISSSGLLTAQANGTVEVRATAQDGSGTEGTKTITISNQTVGLSEVSSPTIQLYPNPVQNLLNIQLPEENIKQVAIYSISGQLVKPVSIMNNKIDVSVLKAGIYILTIETENRLYTNRFIKQ</sequence>
<dbReference type="OrthoDB" id="1467228at2"/>
<evidence type="ECO:0000259" key="3">
    <source>
        <dbReference type="SMART" id="SM00635"/>
    </source>
</evidence>
<evidence type="ECO:0000256" key="2">
    <source>
        <dbReference type="SAM" id="SignalP"/>
    </source>
</evidence>
<dbReference type="Proteomes" id="UP000249248">
    <property type="component" value="Unassembled WGS sequence"/>
</dbReference>
<evidence type="ECO:0000256" key="1">
    <source>
        <dbReference type="ARBA" id="ARBA00022729"/>
    </source>
</evidence>
<keyword evidence="1 2" id="KW-0732">Signal</keyword>
<dbReference type="InterPro" id="IPR008964">
    <property type="entry name" value="Invasin/intimin_cell_adhesion"/>
</dbReference>
<dbReference type="RefSeq" id="WP_111061311.1">
    <property type="nucleotide sequence ID" value="NZ_JBHUCU010000007.1"/>
</dbReference>
<dbReference type="SMART" id="SM00635">
    <property type="entry name" value="BID_2"/>
    <property type="match status" value="2"/>
</dbReference>
<dbReference type="NCBIfam" id="TIGR04183">
    <property type="entry name" value="Por_Secre_tail"/>
    <property type="match status" value="1"/>
</dbReference>
<dbReference type="InterPro" id="IPR026444">
    <property type="entry name" value="Secre_tail"/>
</dbReference>
<evidence type="ECO:0000313" key="4">
    <source>
        <dbReference type="EMBL" id="PZE18411.1"/>
    </source>
</evidence>
<feature type="domain" description="BIG2" evidence="3">
    <location>
        <begin position="115"/>
        <end position="194"/>
    </location>
</feature>